<dbReference type="InterPro" id="IPR007652">
    <property type="entry name" value="A1-4-GlycosylTfrase_dom"/>
</dbReference>
<dbReference type="InterPro" id="IPR007577">
    <property type="entry name" value="GlycoTrfase_DXD_sugar-bd_CS"/>
</dbReference>
<name>A0A8K0MLK4_9ROSA</name>
<evidence type="ECO:0000259" key="2">
    <source>
        <dbReference type="Pfam" id="PF04572"/>
    </source>
</evidence>
<dbReference type="SUPFAM" id="SSF53448">
    <property type="entry name" value="Nucleotide-diphospho-sugar transferases"/>
    <property type="match status" value="1"/>
</dbReference>
<dbReference type="Pfam" id="PF04488">
    <property type="entry name" value="Gly_transf_sug"/>
    <property type="match status" value="1"/>
</dbReference>
<dbReference type="Proteomes" id="UP000796880">
    <property type="component" value="Unassembled WGS sequence"/>
</dbReference>
<sequence length="656" mass="75292">MLRSFSLRSRRRPRYGAYACAVLSAVLLLLSVSLLYSRLSHSQHHRHLHRRRSPTSGYDVVSLTTNPLISDSDDEPVSTITTEDKIDELDDVGDEGSKDEELEEEDEPQTDNQPRISGYFYDHVGGAIRRAFNRRSIEEWDDDFVGFSVGLGAEDRSKAAFGSDDVPVDEEVRRKADQVMGIEDALLLKVGRRVSPLREGWGNWFDKKSDFLRRDKMFKSNLEVLNPMNNPMLQDPDGVGVTGLTRGDRLMQKSLLSEYKRVPFLFKKPLGVSGTDIETKIDGNGDTNAFERGNELKNEIEKAERRTLNESAGNVLDRKEVVNGGQGLNSIANVDSKDQSKSEFSSHIYADGKRWGYYPGLHPHLSFSDFMYRFFKRGKCEMKVFMVWNSSPWMYSVRHQRGLESLLSHHPDACVVVFSETIELDFFKDDFLKDGYKIAVAMPNLDELLMDTPTHIFTSAWFEWRKTKYYATHYSELVRLAALYKYGGIYLDSDIIVLKPLSLLRNSIGLEDQLSGSSLNGAVMSFRRHSPFIMECLTEFYMTYDDTRLRWNGADLLTRVARKFPTTAKVSIRQQELKLQPSYLFFPISPQNITRYFIAPRTEIEKTQQDAIIKRILNESLTFHFWNSLTSALIPERDSLVARLIDHNCIRCFDVL</sequence>
<dbReference type="OrthoDB" id="409543at2759"/>
<dbReference type="InterPro" id="IPR044789">
    <property type="entry name" value="Put_A1-4-GlycosylTfrase_plant"/>
</dbReference>
<dbReference type="Pfam" id="PF04572">
    <property type="entry name" value="Gb3_synth"/>
    <property type="match status" value="1"/>
</dbReference>
<dbReference type="InterPro" id="IPR029044">
    <property type="entry name" value="Nucleotide-diphossugar_trans"/>
</dbReference>
<accession>A0A8K0MLK4</accession>
<keyword evidence="4" id="KW-1185">Reference proteome</keyword>
<evidence type="ECO:0000256" key="1">
    <source>
        <dbReference type="SAM" id="MobiDB-lite"/>
    </source>
</evidence>
<dbReference type="Gene3D" id="3.90.550.20">
    <property type="match status" value="1"/>
</dbReference>
<feature type="domain" description="Alpha 1,4-glycosyltransferase" evidence="2">
    <location>
        <begin position="526"/>
        <end position="655"/>
    </location>
</feature>
<dbReference type="EMBL" id="VOIH02000003">
    <property type="protein sequence ID" value="KAF3450143.1"/>
    <property type="molecule type" value="Genomic_DNA"/>
</dbReference>
<dbReference type="PANTHER" id="PTHR47213">
    <property type="entry name" value="OS07G0567300 PROTEIN"/>
    <property type="match status" value="1"/>
</dbReference>
<dbReference type="PANTHER" id="PTHR47213:SF1">
    <property type="entry name" value="OS07G0567300 PROTEIN"/>
    <property type="match status" value="1"/>
</dbReference>
<feature type="region of interest" description="Disordered" evidence="1">
    <location>
        <begin position="45"/>
        <end position="117"/>
    </location>
</feature>
<gene>
    <name evidence="3" type="ORF">FNV43_RR06223</name>
</gene>
<evidence type="ECO:0000313" key="4">
    <source>
        <dbReference type="Proteomes" id="UP000796880"/>
    </source>
</evidence>
<organism evidence="3 4">
    <name type="scientific">Rhamnella rubrinervis</name>
    <dbReference type="NCBI Taxonomy" id="2594499"/>
    <lineage>
        <taxon>Eukaryota</taxon>
        <taxon>Viridiplantae</taxon>
        <taxon>Streptophyta</taxon>
        <taxon>Embryophyta</taxon>
        <taxon>Tracheophyta</taxon>
        <taxon>Spermatophyta</taxon>
        <taxon>Magnoliopsida</taxon>
        <taxon>eudicotyledons</taxon>
        <taxon>Gunneridae</taxon>
        <taxon>Pentapetalae</taxon>
        <taxon>rosids</taxon>
        <taxon>fabids</taxon>
        <taxon>Rosales</taxon>
        <taxon>Rhamnaceae</taxon>
        <taxon>rhamnoid group</taxon>
        <taxon>Rhamneae</taxon>
        <taxon>Rhamnella</taxon>
    </lineage>
</organism>
<protein>
    <recommendedName>
        <fullName evidence="2">Alpha 1,4-glycosyltransferase domain-containing protein</fullName>
    </recommendedName>
</protein>
<proteinExistence type="predicted"/>
<dbReference type="AlphaFoldDB" id="A0A8K0MLK4"/>
<reference evidence="3" key="1">
    <citation type="submission" date="2020-03" db="EMBL/GenBank/DDBJ databases">
        <title>A high-quality chromosome-level genome assembly of a woody plant with both climbing and erect habits, Rhamnella rubrinervis.</title>
        <authorList>
            <person name="Lu Z."/>
            <person name="Yang Y."/>
            <person name="Zhu X."/>
            <person name="Sun Y."/>
        </authorList>
    </citation>
    <scope>NUCLEOTIDE SEQUENCE</scope>
    <source>
        <strain evidence="3">BYM</strain>
        <tissue evidence="3">Leaf</tissue>
    </source>
</reference>
<feature type="compositionally biased region" description="Acidic residues" evidence="1">
    <location>
        <begin position="85"/>
        <end position="109"/>
    </location>
</feature>
<evidence type="ECO:0000313" key="3">
    <source>
        <dbReference type="EMBL" id="KAF3450143.1"/>
    </source>
</evidence>
<comment type="caution">
    <text evidence="3">The sequence shown here is derived from an EMBL/GenBank/DDBJ whole genome shotgun (WGS) entry which is preliminary data.</text>
</comment>